<reference evidence="1 2" key="1">
    <citation type="submission" date="2022-01" db="EMBL/GenBank/DDBJ databases">
        <title>Alkalihalobacillus sp. EGI L200015, a novel bacterium isolated from a salt lake sediment.</title>
        <authorList>
            <person name="Gao L."/>
            <person name="Fang B.-Z."/>
            <person name="Li W.-J."/>
        </authorList>
    </citation>
    <scope>NUCLEOTIDE SEQUENCE [LARGE SCALE GENOMIC DNA]</scope>
    <source>
        <strain evidence="1 2">KCTC 12718</strain>
    </source>
</reference>
<evidence type="ECO:0000313" key="2">
    <source>
        <dbReference type="Proteomes" id="UP001649381"/>
    </source>
</evidence>
<evidence type="ECO:0000313" key="1">
    <source>
        <dbReference type="EMBL" id="MCF6137329.1"/>
    </source>
</evidence>
<dbReference type="InterPro" id="IPR050580">
    <property type="entry name" value="2H_phosphoesterase_YjcG-like"/>
</dbReference>
<dbReference type="SUPFAM" id="SSF55144">
    <property type="entry name" value="LigT-like"/>
    <property type="match status" value="1"/>
</dbReference>
<organism evidence="1 2">
    <name type="scientific">Pseudalkalibacillus berkeleyi</name>
    <dbReference type="NCBI Taxonomy" id="1069813"/>
    <lineage>
        <taxon>Bacteria</taxon>
        <taxon>Bacillati</taxon>
        <taxon>Bacillota</taxon>
        <taxon>Bacilli</taxon>
        <taxon>Bacillales</taxon>
        <taxon>Fictibacillaceae</taxon>
        <taxon>Pseudalkalibacillus</taxon>
    </lineage>
</organism>
<comment type="caution">
    <text evidence="1">The sequence shown here is derived from an EMBL/GenBank/DDBJ whole genome shotgun (WGS) entry which is preliminary data.</text>
</comment>
<dbReference type="Gene3D" id="3.90.1140.10">
    <property type="entry name" value="Cyclic phosphodiesterase"/>
    <property type="match status" value="1"/>
</dbReference>
<dbReference type="PANTHER" id="PTHR40037:SF1">
    <property type="entry name" value="PHOSPHOESTERASE SAOUHSC_00951-RELATED"/>
    <property type="match status" value="1"/>
</dbReference>
<dbReference type="RefSeq" id="WP_236332829.1">
    <property type="nucleotide sequence ID" value="NZ_JAKIJS010000001.1"/>
</dbReference>
<dbReference type="GO" id="GO:0016874">
    <property type="term" value="F:ligase activity"/>
    <property type="evidence" value="ECO:0007669"/>
    <property type="project" value="UniProtKB-KW"/>
</dbReference>
<protein>
    <submittedName>
        <fullName evidence="1">2'-5' RNA ligase family protein</fullName>
    </submittedName>
</protein>
<dbReference type="EMBL" id="JAKIJS010000001">
    <property type="protein sequence ID" value="MCF6137329.1"/>
    <property type="molecule type" value="Genomic_DNA"/>
</dbReference>
<dbReference type="Pfam" id="PF13563">
    <property type="entry name" value="2_5_RNA_ligase2"/>
    <property type="match status" value="1"/>
</dbReference>
<sequence>MNKTRAISIFLKRSNLECVEMIRSKYDDLFHKIPPHITLVFPFRSDLTLEACIEHMHSCLQGYESFSIRLEGLKVADDGCLFLLVRDGKEQIEQLNRSLYSGPLRTYKSEEHTFIPHVTIGRFNHIEQAKAVQKKVAQLIPNLSLLVDRITLESIGVHGYSELEYVYQLN</sequence>
<name>A0ABS9GX23_9BACL</name>
<dbReference type="PANTHER" id="PTHR40037">
    <property type="entry name" value="PHOSPHOESTERASE YJCG-RELATED"/>
    <property type="match status" value="1"/>
</dbReference>
<proteinExistence type="predicted"/>
<keyword evidence="1" id="KW-0436">Ligase</keyword>
<gene>
    <name evidence="1" type="ORF">L2716_06265</name>
</gene>
<dbReference type="InterPro" id="IPR009097">
    <property type="entry name" value="Cyclic_Pdiesterase"/>
</dbReference>
<accession>A0ABS9GX23</accession>
<dbReference type="Proteomes" id="UP001649381">
    <property type="component" value="Unassembled WGS sequence"/>
</dbReference>
<keyword evidence="2" id="KW-1185">Reference proteome</keyword>